<dbReference type="PRINTS" id="PR00303">
    <property type="entry name" value="SECYTRNLCASE"/>
</dbReference>
<feature type="transmembrane region" description="Helical" evidence="10">
    <location>
        <begin position="313"/>
        <end position="333"/>
    </location>
</feature>
<proteinExistence type="inferred from homology"/>
<feature type="transmembrane region" description="Helical" evidence="10">
    <location>
        <begin position="371"/>
        <end position="393"/>
    </location>
</feature>
<keyword evidence="3 10" id="KW-0813">Transport</keyword>
<dbReference type="GO" id="GO:0006605">
    <property type="term" value="P:protein targeting"/>
    <property type="evidence" value="ECO:0007669"/>
    <property type="project" value="UniProtKB-UniRule"/>
</dbReference>
<dbReference type="PROSITE" id="PS00755">
    <property type="entry name" value="SECY_1"/>
    <property type="match status" value="1"/>
</dbReference>
<dbReference type="EMBL" id="MEWR01000027">
    <property type="protein sequence ID" value="OGC81403.1"/>
    <property type="molecule type" value="Genomic_DNA"/>
</dbReference>
<name>A0A1F4XJY0_9BACT</name>
<keyword evidence="4 10" id="KW-0812">Transmembrane</keyword>
<comment type="function">
    <text evidence="10 11">The central subunit of the protein translocation channel SecYEG. Consists of two halves formed by TMs 1-5 and 6-10. These two domains form a lateral gate at the front which open onto the bilayer between TMs 2 and 7, and are clamped together by SecE at the back. The channel is closed by both a pore ring composed of hydrophobic SecY resides and a short helix (helix 2A) on the extracellular side of the membrane which forms a plug. The plug probably moves laterally to allow the channel to open. The ring and the pore may move independently.</text>
</comment>
<dbReference type="AlphaFoldDB" id="A0A1F4XJY0"/>
<dbReference type="GO" id="GO:0005886">
    <property type="term" value="C:plasma membrane"/>
    <property type="evidence" value="ECO:0007669"/>
    <property type="project" value="UniProtKB-SubCell"/>
</dbReference>
<feature type="transmembrane region" description="Helical" evidence="10">
    <location>
        <begin position="267"/>
        <end position="289"/>
    </location>
</feature>
<organism evidence="14 15">
    <name type="scientific">Candidatus Abawacabacteria bacterium RBG_16_42_10</name>
    <dbReference type="NCBI Taxonomy" id="1817814"/>
    <lineage>
        <taxon>Bacteria</taxon>
        <taxon>Candidatus Abawacaibacteriota</taxon>
    </lineage>
</organism>
<feature type="transmembrane region" description="Helical" evidence="10">
    <location>
        <begin position="180"/>
        <end position="201"/>
    </location>
</feature>
<keyword evidence="7 10" id="KW-0811">Translocation</keyword>
<dbReference type="PANTHER" id="PTHR10906">
    <property type="entry name" value="SECY/SEC61-ALPHA FAMILY MEMBER"/>
    <property type="match status" value="1"/>
</dbReference>
<feature type="transmembrane region" description="Helical" evidence="10">
    <location>
        <begin position="399"/>
        <end position="420"/>
    </location>
</feature>
<evidence type="ECO:0000256" key="1">
    <source>
        <dbReference type="ARBA" id="ARBA00004141"/>
    </source>
</evidence>
<comment type="caution">
    <text evidence="14">The sequence shown here is derived from an EMBL/GenBank/DDBJ whole genome shotgun (WGS) entry which is preliminary data.</text>
</comment>
<keyword evidence="10" id="KW-1003">Cell membrane</keyword>
<accession>A0A1F4XJY0</accession>
<dbReference type="InterPro" id="IPR026593">
    <property type="entry name" value="SecY"/>
</dbReference>
<feature type="transmembrane region" description="Helical" evidence="10">
    <location>
        <begin position="213"/>
        <end position="235"/>
    </location>
</feature>
<evidence type="ECO:0000256" key="6">
    <source>
        <dbReference type="ARBA" id="ARBA00022989"/>
    </source>
</evidence>
<dbReference type="InterPro" id="IPR023201">
    <property type="entry name" value="SecY_dom_sf"/>
</dbReference>
<evidence type="ECO:0000256" key="4">
    <source>
        <dbReference type="ARBA" id="ARBA00022692"/>
    </source>
</evidence>
<dbReference type="PIRSF" id="PIRSF004557">
    <property type="entry name" value="SecY"/>
    <property type="match status" value="1"/>
</dbReference>
<keyword evidence="6 10" id="KW-1133">Transmembrane helix</keyword>
<feature type="transmembrane region" description="Helical" evidence="10">
    <location>
        <begin position="71"/>
        <end position="95"/>
    </location>
</feature>
<keyword evidence="8 10" id="KW-0472">Membrane</keyword>
<reference evidence="14 15" key="1">
    <citation type="journal article" date="2016" name="Nat. Commun.">
        <title>Thousands of microbial genomes shed light on interconnected biogeochemical processes in an aquifer system.</title>
        <authorList>
            <person name="Anantharaman K."/>
            <person name="Brown C.T."/>
            <person name="Hug L.A."/>
            <person name="Sharon I."/>
            <person name="Castelle C.J."/>
            <person name="Probst A.J."/>
            <person name="Thomas B.C."/>
            <person name="Singh A."/>
            <person name="Wilkins M.J."/>
            <person name="Karaoz U."/>
            <person name="Brodie E.L."/>
            <person name="Williams K.H."/>
            <person name="Hubbard S.S."/>
            <person name="Banfield J.F."/>
        </authorList>
    </citation>
    <scope>NUCLEOTIDE SEQUENCE [LARGE SCALE GENOMIC DNA]</scope>
</reference>
<dbReference type="PROSITE" id="PS00756">
    <property type="entry name" value="SECY_2"/>
    <property type="match status" value="1"/>
</dbReference>
<evidence type="ECO:0000256" key="12">
    <source>
        <dbReference type="RuleBase" id="RU003484"/>
    </source>
</evidence>
<feature type="transmembrane region" description="Helical" evidence="10">
    <location>
        <begin position="115"/>
        <end position="132"/>
    </location>
</feature>
<comment type="subunit">
    <text evidence="10">Component of the Sec protein translocase complex. Heterotrimer consisting of SecY, SecE and SecG subunits. The heterotrimers can form oligomers, although 1 heterotrimer is thought to be able to translocate proteins. Interacts with the ribosome. Interacts with SecDF, and other proteins may be involved. Interacts with SecA.</text>
</comment>
<evidence type="ECO:0000256" key="11">
    <source>
        <dbReference type="RuleBase" id="RU000537"/>
    </source>
</evidence>
<dbReference type="Gene3D" id="1.10.3370.10">
    <property type="entry name" value="SecY subunit domain"/>
    <property type="match status" value="1"/>
</dbReference>
<evidence type="ECO:0000313" key="15">
    <source>
        <dbReference type="Proteomes" id="UP000177614"/>
    </source>
</evidence>
<dbReference type="GO" id="GO:0043952">
    <property type="term" value="P:protein transport by the Sec complex"/>
    <property type="evidence" value="ECO:0007669"/>
    <property type="project" value="UniProtKB-UniRule"/>
</dbReference>
<dbReference type="SUPFAM" id="SSF103491">
    <property type="entry name" value="Preprotein translocase SecY subunit"/>
    <property type="match status" value="1"/>
</dbReference>
<evidence type="ECO:0000256" key="3">
    <source>
        <dbReference type="ARBA" id="ARBA00022448"/>
    </source>
</evidence>
<dbReference type="STRING" id="1817814.A2V81_04065"/>
<evidence type="ECO:0000256" key="7">
    <source>
        <dbReference type="ARBA" id="ARBA00023010"/>
    </source>
</evidence>
<dbReference type="HAMAP" id="MF_01465">
    <property type="entry name" value="SecY"/>
    <property type="match status" value="1"/>
</dbReference>
<evidence type="ECO:0000256" key="2">
    <source>
        <dbReference type="ARBA" id="ARBA00005751"/>
    </source>
</evidence>
<evidence type="ECO:0000256" key="5">
    <source>
        <dbReference type="ARBA" id="ARBA00022927"/>
    </source>
</evidence>
<evidence type="ECO:0000256" key="13">
    <source>
        <dbReference type="RuleBase" id="RU004349"/>
    </source>
</evidence>
<comment type="subcellular location">
    <subcellularLocation>
        <location evidence="10">Cell membrane</location>
        <topology evidence="10">Multi-pass membrane protein</topology>
    </subcellularLocation>
    <subcellularLocation>
        <location evidence="1 12">Membrane</location>
        <topology evidence="1 12">Multi-pass membrane protein</topology>
    </subcellularLocation>
</comment>
<keyword evidence="5 10" id="KW-0653">Protein transport</keyword>
<feature type="transmembrane region" description="Helical" evidence="10">
    <location>
        <begin position="21"/>
        <end position="39"/>
    </location>
</feature>
<dbReference type="NCBIfam" id="TIGR00967">
    <property type="entry name" value="3a0501s007"/>
    <property type="match status" value="1"/>
</dbReference>
<protein>
    <recommendedName>
        <fullName evidence="9 10">Protein translocase subunit SecY</fullName>
    </recommendedName>
</protein>
<gene>
    <name evidence="10" type="primary">secY</name>
    <name evidence="14" type="ORF">A2V81_04065</name>
</gene>
<evidence type="ECO:0000313" key="14">
    <source>
        <dbReference type="EMBL" id="OGC81403.1"/>
    </source>
</evidence>
<sequence>MSGIWLHLKQIFHSKELRKRILFTLFIIALFRLFAHIPVPGANVENIRSLIEGNALLGSFSLLTGGGLEQFSIMLMGISPYITASIIIQLLTVIIPKLESLSKEGDSGRERINRYTRILTVPLAFLQAYGMIRLLDLRVTDETTRIIADTSWSNMIFIMLIITGGSMVAMWLGELISEKGIGNGISILIFANILAGIPQILGPVLDLSQADQAYLIPLIGIIAFTVILTIMIVLITEAQRLIPITHAGLQARGQAGSSHLPIRINQAGMIPIIFAVSFISFPTLIASFFQNARSEWLAEASKWLVNSFNPNNTIYLVVYFLLVVAFTFFYVSITFNSDQVAENLQKRGSYIPGIRPGSETSTYLRSVSQRVTLLGSLFLGFVAVMPMFAQFLGSQLQTSVPLLISGAGLIIIVGVVLEIIRQINAQLVMQDYEKLY</sequence>
<dbReference type="FunFam" id="1.10.3370.10:FF:000001">
    <property type="entry name" value="Preprotein translocase subunit SecY"/>
    <property type="match status" value="1"/>
</dbReference>
<evidence type="ECO:0000256" key="9">
    <source>
        <dbReference type="ARBA" id="ARBA00039733"/>
    </source>
</evidence>
<comment type="similarity">
    <text evidence="2 10 13">Belongs to the SecY/SEC61-alpha family.</text>
</comment>
<dbReference type="Proteomes" id="UP000177614">
    <property type="component" value="Unassembled WGS sequence"/>
</dbReference>
<evidence type="ECO:0000256" key="8">
    <source>
        <dbReference type="ARBA" id="ARBA00023136"/>
    </source>
</evidence>
<dbReference type="Pfam" id="PF00344">
    <property type="entry name" value="SecY"/>
    <property type="match status" value="1"/>
</dbReference>
<dbReference type="InterPro" id="IPR002208">
    <property type="entry name" value="SecY/SEC61-alpha"/>
</dbReference>
<dbReference type="InterPro" id="IPR030659">
    <property type="entry name" value="SecY_CS"/>
</dbReference>
<evidence type="ECO:0000256" key="10">
    <source>
        <dbReference type="HAMAP-Rule" id="MF_01465"/>
    </source>
</evidence>
<feature type="transmembrane region" description="Helical" evidence="10">
    <location>
        <begin position="152"/>
        <end position="173"/>
    </location>
</feature>
<dbReference type="GO" id="GO:0065002">
    <property type="term" value="P:intracellular protein transmembrane transport"/>
    <property type="evidence" value="ECO:0007669"/>
    <property type="project" value="UniProtKB-UniRule"/>
</dbReference>